<sequence>MRMPIYRQLPENHDIDNRLNSLKNSGLLVGSDATIDKKLNDLANEVKLGQIGAKGEITFLERQILSLGRSVEIIPESVQENVKIPDYAVYLNQGETLKSEITEIKTTVKTSNVSASAGWDQWIKKKIGQANRQLKKSGLAYGIPGSLEMQLYEEAEKDFSAILLNEPETVAGWILRDFRSNQMRSLRRVAIYGNGELLVEFSRSEDNQIIKTSSE</sequence>
<name>A0ABS3FMJ8_9CYAN</name>
<dbReference type="Proteomes" id="UP000664844">
    <property type="component" value="Unassembled WGS sequence"/>
</dbReference>
<reference evidence="1 2" key="1">
    <citation type="submission" date="2021-03" db="EMBL/GenBank/DDBJ databases">
        <title>Metabolic Capacity of the Antarctic Cyanobacterium Phormidium pseudopriestleyi that Sustains Oxygenic Photosynthesis in the Presence of Hydrogen Sulfide.</title>
        <authorList>
            <person name="Lumian J.E."/>
            <person name="Jungblut A.D."/>
            <person name="Dillon M.L."/>
            <person name="Hawes I."/>
            <person name="Doran P.T."/>
            <person name="Mackey T.J."/>
            <person name="Dick G.J."/>
            <person name="Grettenberger C.L."/>
            <person name="Sumner D.Y."/>
        </authorList>
    </citation>
    <scope>NUCLEOTIDE SEQUENCE [LARGE SCALE GENOMIC DNA]</scope>
    <source>
        <strain evidence="1 2">FRX01</strain>
    </source>
</reference>
<gene>
    <name evidence="1" type="ORF">J0895_04280</name>
</gene>
<protein>
    <submittedName>
        <fullName evidence="1">Uncharacterized protein</fullName>
    </submittedName>
</protein>
<proteinExistence type="predicted"/>
<accession>A0ABS3FMJ8</accession>
<organism evidence="1 2">
    <name type="scientific">Phormidium pseudopriestleyi FRX01</name>
    <dbReference type="NCBI Taxonomy" id="1759528"/>
    <lineage>
        <taxon>Bacteria</taxon>
        <taxon>Bacillati</taxon>
        <taxon>Cyanobacteriota</taxon>
        <taxon>Cyanophyceae</taxon>
        <taxon>Oscillatoriophycideae</taxon>
        <taxon>Oscillatoriales</taxon>
        <taxon>Oscillatoriaceae</taxon>
        <taxon>Phormidium</taxon>
    </lineage>
</organism>
<comment type="caution">
    <text evidence="1">The sequence shown here is derived from an EMBL/GenBank/DDBJ whole genome shotgun (WGS) entry which is preliminary data.</text>
</comment>
<dbReference type="EMBL" id="JAFLQW010000110">
    <property type="protein sequence ID" value="MBO0348334.1"/>
    <property type="molecule type" value="Genomic_DNA"/>
</dbReference>
<evidence type="ECO:0000313" key="1">
    <source>
        <dbReference type="EMBL" id="MBO0348334.1"/>
    </source>
</evidence>
<keyword evidence="2" id="KW-1185">Reference proteome</keyword>
<dbReference type="RefSeq" id="WP_207086886.1">
    <property type="nucleotide sequence ID" value="NZ_JAFLQW010000110.1"/>
</dbReference>
<evidence type="ECO:0000313" key="2">
    <source>
        <dbReference type="Proteomes" id="UP000664844"/>
    </source>
</evidence>